<dbReference type="RefSeq" id="XP_060282033.1">
    <property type="nucleotide sequence ID" value="XM_060424749.1"/>
</dbReference>
<dbReference type="AlphaFoldDB" id="A0AAJ0BWY5"/>
<feature type="region of interest" description="Disordered" evidence="1">
    <location>
        <begin position="206"/>
        <end position="244"/>
    </location>
</feature>
<dbReference type="Proteomes" id="UP001244011">
    <property type="component" value="Unassembled WGS sequence"/>
</dbReference>
<dbReference type="GeneID" id="85307936"/>
<dbReference type="SUPFAM" id="SSF51316">
    <property type="entry name" value="Mss4-like"/>
    <property type="match status" value="1"/>
</dbReference>
<evidence type="ECO:0000313" key="2">
    <source>
        <dbReference type="EMBL" id="KAK1765820.1"/>
    </source>
</evidence>
<gene>
    <name evidence="2" type="ORF">QBC33DRAFT_454904</name>
</gene>
<name>A0AAJ0BWY5_9PEZI</name>
<evidence type="ECO:0000313" key="3">
    <source>
        <dbReference type="Proteomes" id="UP001244011"/>
    </source>
</evidence>
<organism evidence="2 3">
    <name type="scientific">Phialemonium atrogriseum</name>
    <dbReference type="NCBI Taxonomy" id="1093897"/>
    <lineage>
        <taxon>Eukaryota</taxon>
        <taxon>Fungi</taxon>
        <taxon>Dikarya</taxon>
        <taxon>Ascomycota</taxon>
        <taxon>Pezizomycotina</taxon>
        <taxon>Sordariomycetes</taxon>
        <taxon>Sordariomycetidae</taxon>
        <taxon>Cephalothecales</taxon>
        <taxon>Cephalothecaceae</taxon>
        <taxon>Phialemonium</taxon>
    </lineage>
</organism>
<accession>A0AAJ0BWY5</accession>
<dbReference type="EMBL" id="MU839014">
    <property type="protein sequence ID" value="KAK1765820.1"/>
    <property type="molecule type" value="Genomic_DNA"/>
</dbReference>
<dbReference type="Gene3D" id="3.90.1590.10">
    <property type="entry name" value="glutathione-dependent formaldehyde- activating enzyme (gfa)"/>
    <property type="match status" value="1"/>
</dbReference>
<proteinExistence type="predicted"/>
<dbReference type="InterPro" id="IPR011057">
    <property type="entry name" value="Mss4-like_sf"/>
</dbReference>
<evidence type="ECO:0008006" key="4">
    <source>
        <dbReference type="Google" id="ProtNLM"/>
    </source>
</evidence>
<reference evidence="2" key="1">
    <citation type="submission" date="2023-06" db="EMBL/GenBank/DDBJ databases">
        <title>Genome-scale phylogeny and comparative genomics of the fungal order Sordariales.</title>
        <authorList>
            <consortium name="Lawrence Berkeley National Laboratory"/>
            <person name="Hensen N."/>
            <person name="Bonometti L."/>
            <person name="Westerberg I."/>
            <person name="Brannstrom I.O."/>
            <person name="Guillou S."/>
            <person name="Cros-Aarteil S."/>
            <person name="Calhoun S."/>
            <person name="Haridas S."/>
            <person name="Kuo A."/>
            <person name="Mondo S."/>
            <person name="Pangilinan J."/>
            <person name="Riley R."/>
            <person name="Labutti K."/>
            <person name="Andreopoulos B."/>
            <person name="Lipzen A."/>
            <person name="Chen C."/>
            <person name="Yanf M."/>
            <person name="Daum C."/>
            <person name="Ng V."/>
            <person name="Clum A."/>
            <person name="Steindorff A."/>
            <person name="Ohm R."/>
            <person name="Martin F."/>
            <person name="Silar P."/>
            <person name="Natvig D."/>
            <person name="Lalanne C."/>
            <person name="Gautier V."/>
            <person name="Ament-Velasquez S.L."/>
            <person name="Kruys A."/>
            <person name="Hutchinson M.I."/>
            <person name="Powell A.J."/>
            <person name="Barry K."/>
            <person name="Miller A.N."/>
            <person name="Grigoriev I.V."/>
            <person name="Debuchy R."/>
            <person name="Gladieux P."/>
            <person name="Thoren M.H."/>
            <person name="Johannesson H."/>
        </authorList>
    </citation>
    <scope>NUCLEOTIDE SEQUENCE</scope>
    <source>
        <strain evidence="2">8032-3</strain>
    </source>
</reference>
<keyword evidence="3" id="KW-1185">Reference proteome</keyword>
<feature type="region of interest" description="Disordered" evidence="1">
    <location>
        <begin position="131"/>
        <end position="152"/>
    </location>
</feature>
<comment type="caution">
    <text evidence="2">The sequence shown here is derived from an EMBL/GenBank/DDBJ whole genome shotgun (WGS) entry which is preliminary data.</text>
</comment>
<sequence length="244" mass="26959">MNFDRPLRGHCHCGRNRYIIQAPKNTSEVARVLFNSCPSHRVSQASPLAAHIRVPLDWYRSTTFAFFPDETSAMIRKVYTSPREQHTMRHFCGFCGTPLTYWSEEPRSEADYIQLTLGSLCSEDLGDLEDLGLLPEPDSAPQTPTDSAMAAPEEGQLAVHSGRETVGNVPWFETMVEGSRLGNLRTAKGSGQSRDGTVRVEWEIVEYTGDGGSDTPQSGKRKLDERDDDGGEPGAMEGVEGVQH</sequence>
<protein>
    <recommendedName>
        <fullName evidence="4">CENP-V/GFA domain-containing protein</fullName>
    </recommendedName>
</protein>
<evidence type="ECO:0000256" key="1">
    <source>
        <dbReference type="SAM" id="MobiDB-lite"/>
    </source>
</evidence>